<dbReference type="EMBL" id="JPVT01000171">
    <property type="protein sequence ID" value="KFN90236.1"/>
    <property type="molecule type" value="Genomic_DNA"/>
</dbReference>
<accession>A0A091BX77</accession>
<keyword evidence="1 4" id="KW-0378">Hydrolase</keyword>
<evidence type="ECO:0000313" key="5">
    <source>
        <dbReference type="Proteomes" id="UP000029381"/>
    </source>
</evidence>
<dbReference type="PATRIC" id="fig|1302648.3.peg.1577"/>
<dbReference type="SUPFAM" id="SSF53590">
    <property type="entry name" value="Nucleoside hydrolase"/>
    <property type="match status" value="1"/>
</dbReference>
<keyword evidence="5" id="KW-1185">Reference proteome</keyword>
<proteinExistence type="predicted"/>
<reference evidence="4 5" key="1">
    <citation type="submission" date="2014-08" db="EMBL/GenBank/DDBJ databases">
        <title>Genome sequence of Tetragenococcus muriaticus.</title>
        <authorList>
            <person name="Chuea-nongthon C."/>
            <person name="Rodtong S."/>
            <person name="Yongsawatdigul J."/>
            <person name="Steele J.L."/>
            <person name="Liu X.-y."/>
            <person name="Speers J."/>
            <person name="Glasner J.D."/>
            <person name="Neeno-Eckwall E.C."/>
        </authorList>
    </citation>
    <scope>NUCLEOTIDE SEQUENCE [LARGE SCALE GENOMIC DNA]</scope>
    <source>
        <strain evidence="4 5">3MR10-3</strain>
    </source>
</reference>
<comment type="caution">
    <text evidence="4">The sequence shown here is derived from an EMBL/GenBank/DDBJ whole genome shotgun (WGS) entry which is preliminary data.</text>
</comment>
<protein>
    <submittedName>
        <fullName evidence="4">PreQ1-regulated inosine-uridine nucleoside hydrolase</fullName>
        <ecNumber evidence="4">3.2.2.1</ecNumber>
    </submittedName>
</protein>
<evidence type="ECO:0000259" key="3">
    <source>
        <dbReference type="Pfam" id="PF01156"/>
    </source>
</evidence>
<feature type="domain" description="Inosine/uridine-preferring nucleoside hydrolase" evidence="3">
    <location>
        <begin position="7"/>
        <end position="302"/>
    </location>
</feature>
<dbReference type="GO" id="GO:0008477">
    <property type="term" value="F:purine nucleosidase activity"/>
    <property type="evidence" value="ECO:0007669"/>
    <property type="project" value="UniProtKB-EC"/>
</dbReference>
<dbReference type="InterPro" id="IPR001910">
    <property type="entry name" value="Inosine/uridine_hydrolase_dom"/>
</dbReference>
<evidence type="ECO:0000256" key="1">
    <source>
        <dbReference type="ARBA" id="ARBA00022801"/>
    </source>
</evidence>
<dbReference type="RefSeq" id="WP_038023725.1">
    <property type="nucleotide sequence ID" value="NZ_JPVT01000171.1"/>
</dbReference>
<dbReference type="GO" id="GO:0006152">
    <property type="term" value="P:purine nucleoside catabolic process"/>
    <property type="evidence" value="ECO:0007669"/>
    <property type="project" value="TreeGrafter"/>
</dbReference>
<dbReference type="GO" id="GO:0005829">
    <property type="term" value="C:cytosol"/>
    <property type="evidence" value="ECO:0007669"/>
    <property type="project" value="TreeGrafter"/>
</dbReference>
<name>A0A091BX77_9ENTE</name>
<organism evidence="4 5">
    <name type="scientific">Tetragenococcus muriaticus 3MR10-3</name>
    <dbReference type="NCBI Taxonomy" id="1302648"/>
    <lineage>
        <taxon>Bacteria</taxon>
        <taxon>Bacillati</taxon>
        <taxon>Bacillota</taxon>
        <taxon>Bacilli</taxon>
        <taxon>Lactobacillales</taxon>
        <taxon>Enterococcaceae</taxon>
        <taxon>Tetragenococcus</taxon>
    </lineage>
</organism>
<sequence>MNTKKNIIIDCDPGIDDSLALLLALQSEGFNVVGITIVSGNAPATIGAQNALKVLRLVDRLDIPVYIGAEEPLKVPFESAQDTHGEDGLGNSRIPFVTSVQPKANAISFIKNTLKQNPNTTVFALGPLTNIALALKEDPNCFAEISRFIVMGGSYLSHGNCSPVAEYNFWCDPDAAKFVFSQNLPVSIEMVGLDVTRKIVLTPTILEYMKHTDEQIYQFIQQITQFYFDYHWEHETVLGCVINDPLTIAYALDPTLAKGFNSHVEIATTGISRGQSIVDDHNFWQLPNNSYILTDVDQTAFWHLFLSRVCKAEGSQLSQVLPQLLEVRS</sequence>
<dbReference type="PANTHER" id="PTHR12304:SF4">
    <property type="entry name" value="URIDINE NUCLEOSIDASE"/>
    <property type="match status" value="1"/>
</dbReference>
<dbReference type="EC" id="3.2.2.1" evidence="4"/>
<dbReference type="Pfam" id="PF01156">
    <property type="entry name" value="IU_nuc_hydro"/>
    <property type="match status" value="1"/>
</dbReference>
<dbReference type="AlphaFoldDB" id="A0A091BX77"/>
<dbReference type="InterPro" id="IPR036452">
    <property type="entry name" value="Ribo_hydro-like"/>
</dbReference>
<dbReference type="Gene3D" id="3.90.245.10">
    <property type="entry name" value="Ribonucleoside hydrolase-like"/>
    <property type="match status" value="1"/>
</dbReference>
<dbReference type="InterPro" id="IPR023186">
    <property type="entry name" value="IUNH"/>
</dbReference>
<gene>
    <name evidence="4" type="ORF">TMU3MR103_1615</name>
</gene>
<dbReference type="Proteomes" id="UP000029381">
    <property type="component" value="Unassembled WGS sequence"/>
</dbReference>
<dbReference type="PANTHER" id="PTHR12304">
    <property type="entry name" value="INOSINE-URIDINE PREFERRING NUCLEOSIDE HYDROLASE"/>
    <property type="match status" value="1"/>
</dbReference>
<keyword evidence="2 4" id="KW-0326">Glycosidase</keyword>
<evidence type="ECO:0000256" key="2">
    <source>
        <dbReference type="ARBA" id="ARBA00023295"/>
    </source>
</evidence>
<evidence type="ECO:0000313" key="4">
    <source>
        <dbReference type="EMBL" id="KFN90236.1"/>
    </source>
</evidence>